<evidence type="ECO:0000313" key="1">
    <source>
        <dbReference type="EMBL" id="KAJ8060181.1"/>
    </source>
</evidence>
<gene>
    <name evidence="1" type="ORF">OCU04_010527</name>
</gene>
<dbReference type="AlphaFoldDB" id="A0A9X0DE44"/>
<sequence>MVEFKRYIRPLIYETLEMEITNMDPVLLSKMIDQKLKANIGQRDRIAAKENSLAFSKILNLNIHEIMRPALTTLSIAYEWPKQGVAHFLGKCEPWNLCYEPGGIKTGDGSSLL</sequence>
<dbReference type="EMBL" id="JAPEIS010000013">
    <property type="protein sequence ID" value="KAJ8060181.1"/>
    <property type="molecule type" value="Genomic_DNA"/>
</dbReference>
<keyword evidence="2" id="KW-1185">Reference proteome</keyword>
<name>A0A9X0DE44_9HELO</name>
<proteinExistence type="predicted"/>
<organism evidence="1 2">
    <name type="scientific">Sclerotinia nivalis</name>
    <dbReference type="NCBI Taxonomy" id="352851"/>
    <lineage>
        <taxon>Eukaryota</taxon>
        <taxon>Fungi</taxon>
        <taxon>Dikarya</taxon>
        <taxon>Ascomycota</taxon>
        <taxon>Pezizomycotina</taxon>
        <taxon>Leotiomycetes</taxon>
        <taxon>Helotiales</taxon>
        <taxon>Sclerotiniaceae</taxon>
        <taxon>Sclerotinia</taxon>
    </lineage>
</organism>
<reference evidence="1" key="1">
    <citation type="submission" date="2022-11" db="EMBL/GenBank/DDBJ databases">
        <title>Genome Resource of Sclerotinia nivalis Strain SnTB1, a Plant Pathogen Isolated from American Ginseng.</title>
        <authorList>
            <person name="Fan S."/>
        </authorList>
    </citation>
    <scope>NUCLEOTIDE SEQUENCE</scope>
    <source>
        <strain evidence="1">SnTB1</strain>
    </source>
</reference>
<comment type="caution">
    <text evidence="1">The sequence shown here is derived from an EMBL/GenBank/DDBJ whole genome shotgun (WGS) entry which is preliminary data.</text>
</comment>
<protein>
    <submittedName>
        <fullName evidence="1">Uncharacterized protein</fullName>
    </submittedName>
</protein>
<dbReference type="Proteomes" id="UP001152300">
    <property type="component" value="Unassembled WGS sequence"/>
</dbReference>
<evidence type="ECO:0000313" key="2">
    <source>
        <dbReference type="Proteomes" id="UP001152300"/>
    </source>
</evidence>
<accession>A0A9X0DE44</accession>